<dbReference type="PATRIC" id="fig|1778262.3.peg.474"/>
<dbReference type="PANTHER" id="PTHR30344:SF1">
    <property type="entry name" value="6-PHOSPHOGLUCONOLACTONASE"/>
    <property type="match status" value="1"/>
</dbReference>
<dbReference type="InterPro" id="IPR011045">
    <property type="entry name" value="N2O_reductase_N"/>
</dbReference>
<protein>
    <recommendedName>
        <fullName evidence="5">6-phosphogluconolactonase</fullName>
        <shortName evidence="5">6-P-gluconolactonase</shortName>
        <ecNumber evidence="5">3.1.1.31</ecNumber>
    </recommendedName>
</protein>
<dbReference type="InterPro" id="IPR019405">
    <property type="entry name" value="Lactonase_7-beta_prop"/>
</dbReference>
<dbReference type="GO" id="GO:0006006">
    <property type="term" value="P:glucose metabolic process"/>
    <property type="evidence" value="ECO:0007669"/>
    <property type="project" value="UniProtKB-KW"/>
</dbReference>
<evidence type="ECO:0000256" key="5">
    <source>
        <dbReference type="HAMAP-Rule" id="MF_01605"/>
    </source>
</evidence>
<dbReference type="PANTHER" id="PTHR30344">
    <property type="entry name" value="6-PHOSPHOGLUCONOLACTONASE-RELATED"/>
    <property type="match status" value="1"/>
</dbReference>
<dbReference type="InterPro" id="IPR022528">
    <property type="entry name" value="6PGL_YbhE-like"/>
</dbReference>
<dbReference type="Pfam" id="PF10282">
    <property type="entry name" value="Lactonase"/>
    <property type="match status" value="1"/>
</dbReference>
<accession>A0A143WSR9</accession>
<dbReference type="STRING" id="1778262.MHIR_DE00263"/>
<dbReference type="GO" id="GO:0017057">
    <property type="term" value="F:6-phosphogluconolactonase activity"/>
    <property type="evidence" value="ECO:0007669"/>
    <property type="project" value="UniProtKB-UniRule"/>
</dbReference>
<name>A0A143WSR9_9ENTR</name>
<evidence type="ECO:0000256" key="4">
    <source>
        <dbReference type="ARBA" id="ARBA00023277"/>
    </source>
</evidence>
<keyword evidence="7" id="KW-1185">Reference proteome</keyword>
<dbReference type="InterPro" id="IPR015943">
    <property type="entry name" value="WD40/YVTN_repeat-like_dom_sf"/>
</dbReference>
<evidence type="ECO:0000256" key="1">
    <source>
        <dbReference type="ARBA" id="ARBA00005564"/>
    </source>
</evidence>
<reference evidence="7" key="1">
    <citation type="submission" date="2016-01" db="EMBL/GenBank/DDBJ databases">
        <authorList>
            <person name="Husnik F."/>
        </authorList>
    </citation>
    <scope>NUCLEOTIDE SEQUENCE [LARGE SCALE GENOMIC DNA]</scope>
</reference>
<dbReference type="GO" id="GO:0005829">
    <property type="term" value="C:cytosol"/>
    <property type="evidence" value="ECO:0007669"/>
    <property type="project" value="TreeGrafter"/>
</dbReference>
<dbReference type="Gene3D" id="2.130.10.10">
    <property type="entry name" value="YVTN repeat-like/Quinoprotein amine dehydrogenase"/>
    <property type="match status" value="1"/>
</dbReference>
<keyword evidence="3 5" id="KW-0378">Hydrolase</keyword>
<dbReference type="EMBL" id="LN999833">
    <property type="protein sequence ID" value="CUX96577.1"/>
    <property type="molecule type" value="Genomic_DNA"/>
</dbReference>
<dbReference type="KEGG" id="den:MHIR_DE00263"/>
<dbReference type="HAMAP" id="MF_01605">
    <property type="entry name" value="6P_gluconolactonase"/>
    <property type="match status" value="1"/>
</dbReference>
<evidence type="ECO:0000313" key="6">
    <source>
        <dbReference type="EMBL" id="CUX96577.1"/>
    </source>
</evidence>
<comment type="pathway">
    <text evidence="5">Carbohydrate degradation; pentose phosphate pathway; D-ribulose 5-phosphate from D-glucose 6-phosphate (oxidative stage): step 2/3.</text>
</comment>
<comment type="catalytic activity">
    <reaction evidence="5">
        <text>6-phospho-D-glucono-1,5-lactone + H2O = 6-phospho-D-gluconate + H(+)</text>
        <dbReference type="Rhea" id="RHEA:12556"/>
        <dbReference type="ChEBI" id="CHEBI:15377"/>
        <dbReference type="ChEBI" id="CHEBI:15378"/>
        <dbReference type="ChEBI" id="CHEBI:57955"/>
        <dbReference type="ChEBI" id="CHEBI:58759"/>
        <dbReference type="EC" id="3.1.1.31"/>
    </reaction>
</comment>
<comment type="similarity">
    <text evidence="1 5">Belongs to the cycloisomerase 2 family.</text>
</comment>
<dbReference type="SUPFAM" id="SSF50974">
    <property type="entry name" value="Nitrous oxide reductase, N-terminal domain"/>
    <property type="match status" value="1"/>
</dbReference>
<dbReference type="EC" id="3.1.1.31" evidence="5"/>
<evidence type="ECO:0000256" key="2">
    <source>
        <dbReference type="ARBA" id="ARBA00022526"/>
    </source>
</evidence>
<keyword evidence="2 5" id="KW-0313">Glucose metabolism</keyword>
<dbReference type="UniPathway" id="UPA00115">
    <property type="reaction ID" value="UER00409"/>
</dbReference>
<comment type="function">
    <text evidence="5">Catalyzes the hydrolysis of 6-phosphogluconolactone to 6-phosphogluconate.</text>
</comment>
<dbReference type="Proteomes" id="UP000095322">
    <property type="component" value="Chromosome I"/>
</dbReference>
<dbReference type="InterPro" id="IPR050282">
    <property type="entry name" value="Cycloisomerase_2"/>
</dbReference>
<organism evidence="6 7">
    <name type="scientific">Candidatus Doolittlea endobia</name>
    <dbReference type="NCBI Taxonomy" id="1778262"/>
    <lineage>
        <taxon>Bacteria</taxon>
        <taxon>Pseudomonadati</taxon>
        <taxon>Pseudomonadota</taxon>
        <taxon>Gammaproteobacteria</taxon>
        <taxon>Enterobacterales</taxon>
        <taxon>Enterobacteriaceae</taxon>
        <taxon>Candidatus Doolittlea</taxon>
    </lineage>
</organism>
<evidence type="ECO:0000256" key="3">
    <source>
        <dbReference type="ARBA" id="ARBA00022801"/>
    </source>
</evidence>
<dbReference type="NCBIfam" id="NF008258">
    <property type="entry name" value="PRK11028.1"/>
    <property type="match status" value="1"/>
</dbReference>
<dbReference type="SUPFAM" id="SSF50956">
    <property type="entry name" value="Thermostable phytase (3-phytase)"/>
    <property type="match status" value="1"/>
</dbReference>
<keyword evidence="4 5" id="KW-0119">Carbohydrate metabolism</keyword>
<sequence length="362" mass="39435">MDVYLSKMILRKYMNQIIYVTSPESQQIHVWKMDHQGTLTLLQVINTPGQGKSMVIHPANTYLYIGVSVRPSFSVVSYQINEQGLITETGIAPLSGSPTQLTTDLHGKTLYSVSYSGSCLDVSPIDEQGIAGKPTQTLKGLTHCHSANVDTTNQVLWIPCLKEDRIRLYTIGKSGYLMPHTPEALDSVSGAGPRHMAFHHGGDYAYVINELNGTVNVIAIDSIGVSSHIVQTLDIIPAGFRAKCWAADIHITPDGRWLYCCDRTASIISYFAVSKNGENLLPLGHQATETQPRGFNIDSQGRFLVAAGQKSHHIMVYAINTQSGALIPLARYVVGQGPVWVSILGALPLASRPTAPRSKLKS</sequence>
<evidence type="ECO:0000313" key="7">
    <source>
        <dbReference type="Proteomes" id="UP000095322"/>
    </source>
</evidence>
<dbReference type="GO" id="GO:0009051">
    <property type="term" value="P:pentose-phosphate shunt, oxidative branch"/>
    <property type="evidence" value="ECO:0007669"/>
    <property type="project" value="UniProtKB-UniRule"/>
</dbReference>
<dbReference type="AlphaFoldDB" id="A0A143WSR9"/>
<gene>
    <name evidence="5 6" type="primary">pgl</name>
    <name evidence="6" type="ORF">MHIR_DE00263</name>
</gene>
<proteinExistence type="inferred from homology"/>